<feature type="domain" description="EamA" evidence="7">
    <location>
        <begin position="161"/>
        <end position="305"/>
    </location>
</feature>
<evidence type="ECO:0000256" key="5">
    <source>
        <dbReference type="ARBA" id="ARBA00023136"/>
    </source>
</evidence>
<dbReference type="Proteomes" id="UP000248856">
    <property type="component" value="Unassembled WGS sequence"/>
</dbReference>
<dbReference type="InterPro" id="IPR000620">
    <property type="entry name" value="EamA_dom"/>
</dbReference>
<evidence type="ECO:0000313" key="9">
    <source>
        <dbReference type="Proteomes" id="UP000248856"/>
    </source>
</evidence>
<feature type="transmembrane region" description="Helical" evidence="6">
    <location>
        <begin position="267"/>
        <end position="284"/>
    </location>
</feature>
<keyword evidence="4 6" id="KW-1133">Transmembrane helix</keyword>
<evidence type="ECO:0000256" key="3">
    <source>
        <dbReference type="ARBA" id="ARBA00022692"/>
    </source>
</evidence>
<dbReference type="PANTHER" id="PTHR42920">
    <property type="entry name" value="OS03G0707200 PROTEIN-RELATED"/>
    <property type="match status" value="1"/>
</dbReference>
<dbReference type="Pfam" id="PF00892">
    <property type="entry name" value="EamA"/>
    <property type="match status" value="2"/>
</dbReference>
<feature type="transmembrane region" description="Helical" evidence="6">
    <location>
        <begin position="112"/>
        <end position="130"/>
    </location>
</feature>
<feature type="transmembrane region" description="Helical" evidence="6">
    <location>
        <begin position="290"/>
        <end position="308"/>
    </location>
</feature>
<evidence type="ECO:0000256" key="4">
    <source>
        <dbReference type="ARBA" id="ARBA00022989"/>
    </source>
</evidence>
<evidence type="ECO:0000256" key="1">
    <source>
        <dbReference type="ARBA" id="ARBA00004651"/>
    </source>
</evidence>
<feature type="transmembrane region" description="Helical" evidence="6">
    <location>
        <begin position="235"/>
        <end position="255"/>
    </location>
</feature>
<feature type="transmembrane region" description="Helical" evidence="6">
    <location>
        <begin position="55"/>
        <end position="77"/>
    </location>
</feature>
<feature type="domain" description="EamA" evidence="7">
    <location>
        <begin position="26"/>
        <end position="153"/>
    </location>
</feature>
<sequence length="319" mass="33844">MARAVANPLPRPFVPMSTAAPSSQRLGLIALLVVTLVWGTTFPSMKLLASSGLDALQLIWARFAIALAVLAPLWWGMRRAERRWGLALGLLLFLAFWLQIEGLARTSSNRNAFVTGLSVLVVPLLAMAVLSRRYGGRLWTACAMALAGMALMFHENDPWNLGDTLTLASTLFYALYILALEECARRTAAQPLRATRMAAAQAAAMLVAATVLLGLRHGGVASTLEALAGLPVPAAAALAYLGVIASVVVVTLQAWGQQRVDAMRSAIVFGLEPVFAALTAWWLIGERLGPAGIAGAALIVAALVFSQWQPGRAPARVAD</sequence>
<reference evidence="8 9" key="1">
    <citation type="submission" date="2018-06" db="EMBL/GenBank/DDBJ databases">
        <title>Genomic Encyclopedia of Archaeal and Bacterial Type Strains, Phase II (KMG-II): from individual species to whole genera.</title>
        <authorList>
            <person name="Goeker M."/>
        </authorList>
    </citation>
    <scope>NUCLEOTIDE SEQUENCE [LARGE SCALE GENOMIC DNA]</scope>
    <source>
        <strain evidence="8 9">CFPB 3232</strain>
    </source>
</reference>
<keyword evidence="2" id="KW-1003">Cell membrane</keyword>
<evidence type="ECO:0000313" key="8">
    <source>
        <dbReference type="EMBL" id="RAR86461.1"/>
    </source>
</evidence>
<proteinExistence type="predicted"/>
<feature type="transmembrane region" description="Helical" evidence="6">
    <location>
        <begin position="159"/>
        <end position="178"/>
    </location>
</feature>
<keyword evidence="5 6" id="KW-0472">Membrane</keyword>
<evidence type="ECO:0000256" key="6">
    <source>
        <dbReference type="SAM" id="Phobius"/>
    </source>
</evidence>
<comment type="subcellular location">
    <subcellularLocation>
        <location evidence="1">Cell membrane</location>
        <topology evidence="1">Multi-pass membrane protein</topology>
    </subcellularLocation>
</comment>
<evidence type="ECO:0000256" key="2">
    <source>
        <dbReference type="ARBA" id="ARBA00022475"/>
    </source>
</evidence>
<dbReference type="EMBL" id="QLTA01000001">
    <property type="protein sequence ID" value="RAR86461.1"/>
    <property type="molecule type" value="Genomic_DNA"/>
</dbReference>
<comment type="caution">
    <text evidence="8">The sequence shown here is derived from an EMBL/GenBank/DDBJ whole genome shotgun (WGS) entry which is preliminary data.</text>
</comment>
<gene>
    <name evidence="8" type="ORF">AX018_100147</name>
</gene>
<feature type="transmembrane region" description="Helical" evidence="6">
    <location>
        <begin position="84"/>
        <end position="100"/>
    </location>
</feature>
<dbReference type="PANTHER" id="PTHR42920:SF5">
    <property type="entry name" value="EAMA DOMAIN-CONTAINING PROTEIN"/>
    <property type="match status" value="1"/>
</dbReference>
<evidence type="ECO:0000259" key="7">
    <source>
        <dbReference type="Pfam" id="PF00892"/>
    </source>
</evidence>
<keyword evidence="9" id="KW-1185">Reference proteome</keyword>
<dbReference type="GO" id="GO:0005886">
    <property type="term" value="C:plasma membrane"/>
    <property type="evidence" value="ECO:0007669"/>
    <property type="project" value="UniProtKB-SubCell"/>
</dbReference>
<protein>
    <submittedName>
        <fullName evidence="8">EamA-like transporter family protein</fullName>
    </submittedName>
</protein>
<keyword evidence="3 6" id="KW-0812">Transmembrane</keyword>
<feature type="transmembrane region" description="Helical" evidence="6">
    <location>
        <begin position="198"/>
        <end position="215"/>
    </location>
</feature>
<name>A0A328ZKM5_9BURK</name>
<dbReference type="AlphaFoldDB" id="A0A328ZKM5"/>
<organism evidence="8 9">
    <name type="scientific">Paracidovorax anthurii</name>
    <dbReference type="NCBI Taxonomy" id="78229"/>
    <lineage>
        <taxon>Bacteria</taxon>
        <taxon>Pseudomonadati</taxon>
        <taxon>Pseudomonadota</taxon>
        <taxon>Betaproteobacteria</taxon>
        <taxon>Burkholderiales</taxon>
        <taxon>Comamonadaceae</taxon>
        <taxon>Paracidovorax</taxon>
    </lineage>
</organism>
<dbReference type="InterPro" id="IPR037185">
    <property type="entry name" value="EmrE-like"/>
</dbReference>
<dbReference type="InterPro" id="IPR051258">
    <property type="entry name" value="Diverse_Substrate_Transporter"/>
</dbReference>
<dbReference type="SUPFAM" id="SSF103481">
    <property type="entry name" value="Multidrug resistance efflux transporter EmrE"/>
    <property type="match status" value="2"/>
</dbReference>
<feature type="transmembrane region" description="Helical" evidence="6">
    <location>
        <begin position="137"/>
        <end position="153"/>
    </location>
</feature>
<accession>A0A328ZKM5</accession>